<sequence length="126" mass="13713">MNALKVSYQLMGKTRCRIFFEVLPYGLAYDVPGVITGSEDVVSQEDTKASSEFESPDLSPKKGGGSREDPETSEDSGREGSQSAQKEDSRSEGDPEEDPKISENSEWEGFSSTPPEGNDPVEDEEA</sequence>
<keyword evidence="3" id="KW-1185">Reference proteome</keyword>
<comment type="caution">
    <text evidence="2">The sequence shown here is derived from an EMBL/GenBank/DDBJ whole genome shotgun (WGS) entry which is preliminary data.</text>
</comment>
<evidence type="ECO:0000313" key="3">
    <source>
        <dbReference type="Proteomes" id="UP001066276"/>
    </source>
</evidence>
<feature type="compositionally biased region" description="Basic and acidic residues" evidence="1">
    <location>
        <begin position="65"/>
        <end position="78"/>
    </location>
</feature>
<accession>A0AAV7WK01</accession>
<dbReference type="Proteomes" id="UP001066276">
    <property type="component" value="Chromosome 1_1"/>
</dbReference>
<feature type="compositionally biased region" description="Basic and acidic residues" evidence="1">
    <location>
        <begin position="85"/>
        <end position="103"/>
    </location>
</feature>
<evidence type="ECO:0000313" key="2">
    <source>
        <dbReference type="EMBL" id="KAJ1212971.1"/>
    </source>
</evidence>
<dbReference type="AlphaFoldDB" id="A0AAV7WK01"/>
<evidence type="ECO:0000256" key="1">
    <source>
        <dbReference type="SAM" id="MobiDB-lite"/>
    </source>
</evidence>
<dbReference type="EMBL" id="JANPWB010000001">
    <property type="protein sequence ID" value="KAJ1212971.1"/>
    <property type="molecule type" value="Genomic_DNA"/>
</dbReference>
<protein>
    <submittedName>
        <fullName evidence="2">Uncharacterized protein</fullName>
    </submittedName>
</protein>
<proteinExistence type="predicted"/>
<reference evidence="2" key="1">
    <citation type="journal article" date="2022" name="bioRxiv">
        <title>Sequencing and chromosome-scale assembly of the giantPleurodeles waltlgenome.</title>
        <authorList>
            <person name="Brown T."/>
            <person name="Elewa A."/>
            <person name="Iarovenko S."/>
            <person name="Subramanian E."/>
            <person name="Araus A.J."/>
            <person name="Petzold A."/>
            <person name="Susuki M."/>
            <person name="Suzuki K.-i.T."/>
            <person name="Hayashi T."/>
            <person name="Toyoda A."/>
            <person name="Oliveira C."/>
            <person name="Osipova E."/>
            <person name="Leigh N.D."/>
            <person name="Simon A."/>
            <person name="Yun M.H."/>
        </authorList>
    </citation>
    <scope>NUCLEOTIDE SEQUENCE</scope>
    <source>
        <strain evidence="2">20211129_DDA</strain>
        <tissue evidence="2">Liver</tissue>
    </source>
</reference>
<feature type="region of interest" description="Disordered" evidence="1">
    <location>
        <begin position="41"/>
        <end position="126"/>
    </location>
</feature>
<name>A0AAV7WK01_PLEWA</name>
<gene>
    <name evidence="2" type="ORF">NDU88_000610</name>
</gene>
<organism evidence="2 3">
    <name type="scientific">Pleurodeles waltl</name>
    <name type="common">Iberian ribbed newt</name>
    <dbReference type="NCBI Taxonomy" id="8319"/>
    <lineage>
        <taxon>Eukaryota</taxon>
        <taxon>Metazoa</taxon>
        <taxon>Chordata</taxon>
        <taxon>Craniata</taxon>
        <taxon>Vertebrata</taxon>
        <taxon>Euteleostomi</taxon>
        <taxon>Amphibia</taxon>
        <taxon>Batrachia</taxon>
        <taxon>Caudata</taxon>
        <taxon>Salamandroidea</taxon>
        <taxon>Salamandridae</taxon>
        <taxon>Pleurodelinae</taxon>
        <taxon>Pleurodeles</taxon>
    </lineage>
</organism>